<evidence type="ECO:0000313" key="5">
    <source>
        <dbReference type="EMBL" id="TRW22087.1"/>
    </source>
</evidence>
<dbReference type="GO" id="GO:0008170">
    <property type="term" value="F:N-methyltransferase activity"/>
    <property type="evidence" value="ECO:0007669"/>
    <property type="project" value="InterPro"/>
</dbReference>
<keyword evidence="2 5" id="KW-0808">Transferase</keyword>
<sequence length="258" mass="29824">MNWEENLLLQGDCLLLLPKLEDRSVDMVLCDLPYGTTECNWDKKLDLELLWQQYNRIIKDNGIIVFTTSQPFTTELINSNRKDFKYEWIWVKSNCTGFQHAKNRPLKNHETIIVFSKGSMGHQNLLGDKRMVYNPQGLVRVNKISRSKGRRPGTIIGPRPSHKSAYLTEFKNYPKTVFHFDNEKGLHPTQKPVPLFEYLVKTYSKEGGVVLDNCAGSGTTAIACLNARRKFILIEKDRKYIPVIIERVDKHIISLKNN</sequence>
<accession>A0A552UV61</accession>
<dbReference type="OrthoDB" id="9800801at2"/>
<dbReference type="GO" id="GO:0032259">
    <property type="term" value="P:methylation"/>
    <property type="evidence" value="ECO:0007669"/>
    <property type="project" value="UniProtKB-KW"/>
</dbReference>
<evidence type="ECO:0000259" key="4">
    <source>
        <dbReference type="Pfam" id="PF01555"/>
    </source>
</evidence>
<evidence type="ECO:0000256" key="3">
    <source>
        <dbReference type="RuleBase" id="RU362026"/>
    </source>
</evidence>
<evidence type="ECO:0000256" key="2">
    <source>
        <dbReference type="ARBA" id="ARBA00022679"/>
    </source>
</evidence>
<dbReference type="Pfam" id="PF01555">
    <property type="entry name" value="N6_N4_Mtase"/>
    <property type="match status" value="1"/>
</dbReference>
<keyword evidence="6" id="KW-1185">Reference proteome</keyword>
<dbReference type="SUPFAM" id="SSF53335">
    <property type="entry name" value="S-adenosyl-L-methionine-dependent methyltransferases"/>
    <property type="match status" value="1"/>
</dbReference>
<dbReference type="AlphaFoldDB" id="A0A552UV61"/>
<gene>
    <name evidence="5" type="ORF">FMM05_18815</name>
</gene>
<comment type="caution">
    <text evidence="5">The sequence shown here is derived from an EMBL/GenBank/DDBJ whole genome shotgun (WGS) entry which is preliminary data.</text>
</comment>
<dbReference type="InterPro" id="IPR002941">
    <property type="entry name" value="DNA_methylase_N4/N6"/>
</dbReference>
<dbReference type="EMBL" id="VJVZ01000015">
    <property type="protein sequence ID" value="TRW22087.1"/>
    <property type="molecule type" value="Genomic_DNA"/>
</dbReference>
<dbReference type="Proteomes" id="UP000320643">
    <property type="component" value="Unassembled WGS sequence"/>
</dbReference>
<evidence type="ECO:0000256" key="1">
    <source>
        <dbReference type="ARBA" id="ARBA00022603"/>
    </source>
</evidence>
<dbReference type="InterPro" id="IPR001091">
    <property type="entry name" value="RM_Methyltransferase"/>
</dbReference>
<reference evidence="5 6" key="1">
    <citation type="submission" date="2019-07" db="EMBL/GenBank/DDBJ databases">
        <title>Flavobacterium sp. nov., isolated from glacier ice.</title>
        <authorList>
            <person name="Liu Q."/>
            <person name="Xin Y.-H."/>
        </authorList>
    </citation>
    <scope>NUCLEOTIDE SEQUENCE [LARGE SCALE GENOMIC DNA]</scope>
    <source>
        <strain evidence="5 6">ZT4R6</strain>
    </source>
</reference>
<dbReference type="Gene3D" id="3.40.50.150">
    <property type="entry name" value="Vaccinia Virus protein VP39"/>
    <property type="match status" value="1"/>
</dbReference>
<protein>
    <recommendedName>
        <fullName evidence="3">Methyltransferase</fullName>
        <ecNumber evidence="3">2.1.1.-</ecNumber>
    </recommendedName>
</protein>
<dbReference type="PRINTS" id="PR00508">
    <property type="entry name" value="S21N4MTFRASE"/>
</dbReference>
<feature type="domain" description="DNA methylase N-4/N-6" evidence="4">
    <location>
        <begin position="25"/>
        <end position="244"/>
    </location>
</feature>
<organism evidence="5 6">
    <name type="scientific">Flavobacterium zepuense</name>
    <dbReference type="NCBI Taxonomy" id="2593302"/>
    <lineage>
        <taxon>Bacteria</taxon>
        <taxon>Pseudomonadati</taxon>
        <taxon>Bacteroidota</taxon>
        <taxon>Flavobacteriia</taxon>
        <taxon>Flavobacteriales</taxon>
        <taxon>Flavobacteriaceae</taxon>
        <taxon>Flavobacterium</taxon>
    </lineage>
</organism>
<dbReference type="EC" id="2.1.1.-" evidence="3"/>
<keyword evidence="1 5" id="KW-0489">Methyltransferase</keyword>
<dbReference type="GO" id="GO:0003677">
    <property type="term" value="F:DNA binding"/>
    <property type="evidence" value="ECO:0007669"/>
    <property type="project" value="InterPro"/>
</dbReference>
<evidence type="ECO:0000313" key="6">
    <source>
        <dbReference type="Proteomes" id="UP000320643"/>
    </source>
</evidence>
<dbReference type="InterPro" id="IPR029063">
    <property type="entry name" value="SAM-dependent_MTases_sf"/>
</dbReference>
<comment type="similarity">
    <text evidence="3">Belongs to the N(4)/N(6)-methyltransferase family.</text>
</comment>
<proteinExistence type="inferred from homology"/>
<name>A0A552UV61_9FLAO</name>